<proteinExistence type="predicted"/>
<accession>A0ABQ2DQA0</accession>
<dbReference type="GeneID" id="303305140"/>
<protein>
    <recommendedName>
        <fullName evidence="4">DNA-directed RNA polymerase subunit beta</fullName>
    </recommendedName>
</protein>
<gene>
    <name evidence="2" type="ORF">GCM10007173_27960</name>
</gene>
<dbReference type="Proteomes" id="UP000606115">
    <property type="component" value="Unassembled WGS sequence"/>
</dbReference>
<name>A0ABQ2DQA0_9MICC</name>
<dbReference type="RefSeq" id="WP_188686373.1">
    <property type="nucleotide sequence ID" value="NZ_BMKX01000007.1"/>
</dbReference>
<sequence length="221" mass="23780">MKGARAGSTVGQVSGFRHHKPRPFAPQDFNPYEGGADPARISEAAHLSAQAFVRKGIANEDPDISNRLVQVAETEGLEVLAELWSAAPARSLPGALWRLYAVRTATLDNAETMSARFRAGAHRAEVERLVAGVAEPPTAEELKNMATSILTGAFDGDFAHALERTAAYCRVLALGMTEHADAADLANETRGTKLTARAKSMVNTAEDLEACARLWRQDLLD</sequence>
<evidence type="ECO:0000256" key="1">
    <source>
        <dbReference type="SAM" id="MobiDB-lite"/>
    </source>
</evidence>
<comment type="caution">
    <text evidence="2">The sequence shown here is derived from an EMBL/GenBank/DDBJ whole genome shotgun (WGS) entry which is preliminary data.</text>
</comment>
<keyword evidence="3" id="KW-1185">Reference proteome</keyword>
<evidence type="ECO:0000313" key="2">
    <source>
        <dbReference type="EMBL" id="GGJ67509.1"/>
    </source>
</evidence>
<feature type="region of interest" description="Disordered" evidence="1">
    <location>
        <begin position="1"/>
        <end position="24"/>
    </location>
</feature>
<reference evidence="3" key="1">
    <citation type="journal article" date="2019" name="Int. J. Syst. Evol. Microbiol.">
        <title>The Global Catalogue of Microorganisms (GCM) 10K type strain sequencing project: providing services to taxonomists for standard genome sequencing and annotation.</title>
        <authorList>
            <consortium name="The Broad Institute Genomics Platform"/>
            <consortium name="The Broad Institute Genome Sequencing Center for Infectious Disease"/>
            <person name="Wu L."/>
            <person name="Ma J."/>
        </authorList>
    </citation>
    <scope>NUCLEOTIDE SEQUENCE [LARGE SCALE GENOMIC DNA]</scope>
    <source>
        <strain evidence="3">CGMCC 1.3685</strain>
    </source>
</reference>
<evidence type="ECO:0008006" key="4">
    <source>
        <dbReference type="Google" id="ProtNLM"/>
    </source>
</evidence>
<organism evidence="2 3">
    <name type="scientific">Glutamicibacter ardleyensis</name>
    <dbReference type="NCBI Taxonomy" id="225894"/>
    <lineage>
        <taxon>Bacteria</taxon>
        <taxon>Bacillati</taxon>
        <taxon>Actinomycetota</taxon>
        <taxon>Actinomycetes</taxon>
        <taxon>Micrococcales</taxon>
        <taxon>Micrococcaceae</taxon>
        <taxon>Glutamicibacter</taxon>
    </lineage>
</organism>
<dbReference type="EMBL" id="BMKX01000007">
    <property type="protein sequence ID" value="GGJ67509.1"/>
    <property type="molecule type" value="Genomic_DNA"/>
</dbReference>
<evidence type="ECO:0000313" key="3">
    <source>
        <dbReference type="Proteomes" id="UP000606115"/>
    </source>
</evidence>